<reference evidence="1 2" key="1">
    <citation type="submission" date="2020-02" db="EMBL/GenBank/DDBJ databases">
        <authorList>
            <person name="Kim M.K."/>
        </authorList>
    </citation>
    <scope>NUCLEOTIDE SEQUENCE [LARGE SCALE GENOMIC DNA]</scope>
    <source>
        <strain evidence="1 2">17J57-3</strain>
    </source>
</reference>
<name>A0A6B3SH48_9BURK</name>
<sequence>MRLDHLPIAVLMQRRIARHPWAQDHWAAVGVVRDPSQSSAPKAWRGEGGQDYMLLPGLELELFADENEGYFENWAAPEPKVFVMWRQENDRPAPVLASVSYVEGTRMFDSGEKADGVRMPVDIHAWLGEYLRVHYQPGERKGRGHHG</sequence>
<dbReference type="AlphaFoldDB" id="A0A6B3SH48"/>
<keyword evidence="2" id="KW-1185">Reference proteome</keyword>
<comment type="caution">
    <text evidence="1">The sequence shown here is derived from an EMBL/GenBank/DDBJ whole genome shotgun (WGS) entry which is preliminary data.</text>
</comment>
<accession>A0A6B3SH48</accession>
<dbReference type="EMBL" id="JAAIVB010000010">
    <property type="protein sequence ID" value="NEX59978.1"/>
    <property type="molecule type" value="Genomic_DNA"/>
</dbReference>
<evidence type="ECO:0000313" key="1">
    <source>
        <dbReference type="EMBL" id="NEX59978.1"/>
    </source>
</evidence>
<dbReference type="InterPro" id="IPR021736">
    <property type="entry name" value="DUF3305"/>
</dbReference>
<protein>
    <submittedName>
        <fullName evidence="1">DUF3305 domain-containing protein</fullName>
    </submittedName>
</protein>
<dbReference type="Proteomes" id="UP000482155">
    <property type="component" value="Unassembled WGS sequence"/>
</dbReference>
<proteinExistence type="predicted"/>
<dbReference type="Pfam" id="PF11749">
    <property type="entry name" value="DUF3305"/>
    <property type="match status" value="1"/>
</dbReference>
<gene>
    <name evidence="1" type="ORF">G3574_02705</name>
</gene>
<organism evidence="1 2">
    <name type="scientific">Noviherbaspirillum galbum</name>
    <dbReference type="NCBI Taxonomy" id="2709383"/>
    <lineage>
        <taxon>Bacteria</taxon>
        <taxon>Pseudomonadati</taxon>
        <taxon>Pseudomonadota</taxon>
        <taxon>Betaproteobacteria</taxon>
        <taxon>Burkholderiales</taxon>
        <taxon>Oxalobacteraceae</taxon>
        <taxon>Noviherbaspirillum</taxon>
    </lineage>
</organism>
<dbReference type="RefSeq" id="WP_163960478.1">
    <property type="nucleotide sequence ID" value="NZ_JAAIVB010000010.1"/>
</dbReference>
<evidence type="ECO:0000313" key="2">
    <source>
        <dbReference type="Proteomes" id="UP000482155"/>
    </source>
</evidence>